<protein>
    <recommendedName>
        <fullName evidence="5">Gram-positive cocci surface proteins LPxTG domain-containing protein</fullName>
    </recommendedName>
</protein>
<dbReference type="RefSeq" id="WP_076691658.1">
    <property type="nucleotide sequence ID" value="NZ_CP018762.1"/>
</dbReference>
<evidence type="ECO:0008006" key="5">
    <source>
        <dbReference type="Google" id="ProtNLM"/>
    </source>
</evidence>
<keyword evidence="2" id="KW-0732">Signal</keyword>
<dbReference type="EMBL" id="CP018762">
    <property type="protein sequence ID" value="APZ35288.1"/>
    <property type="molecule type" value="Genomic_DNA"/>
</dbReference>
<name>A0A1P8UAZ2_9MICO</name>
<feature type="signal peptide" evidence="2">
    <location>
        <begin position="1"/>
        <end position="20"/>
    </location>
</feature>
<keyword evidence="4" id="KW-1185">Reference proteome</keyword>
<evidence type="ECO:0000256" key="1">
    <source>
        <dbReference type="SAM" id="Phobius"/>
    </source>
</evidence>
<dbReference type="AlphaFoldDB" id="A0A1P8UAZ2"/>
<reference evidence="3 4" key="1">
    <citation type="submission" date="2016-12" db="EMBL/GenBank/DDBJ databases">
        <title>Complete genome sequence of Microbacterium aurum KACC 15219.</title>
        <authorList>
            <person name="Jung Y."/>
            <person name="Shin J.-H."/>
            <person name="Lee Y.-J."/>
            <person name="Yi H."/>
            <person name="Bahn Y.-S."/>
            <person name="Kim J.F."/>
            <person name="Lee D.-W."/>
        </authorList>
    </citation>
    <scope>NUCLEOTIDE SEQUENCE [LARGE SCALE GENOMIC DNA]</scope>
    <source>
        <strain evidence="3 4">KACC 15219</strain>
    </source>
</reference>
<dbReference type="STRING" id="36805.BOH66_14280"/>
<proteinExistence type="predicted"/>
<dbReference type="KEGG" id="maur:BOH66_14280"/>
<dbReference type="Proteomes" id="UP000187185">
    <property type="component" value="Chromosome"/>
</dbReference>
<feature type="transmembrane region" description="Helical" evidence="1">
    <location>
        <begin position="194"/>
        <end position="216"/>
    </location>
</feature>
<evidence type="ECO:0000256" key="2">
    <source>
        <dbReference type="SAM" id="SignalP"/>
    </source>
</evidence>
<accession>A0A1P8UAZ2</accession>
<organism evidence="3 4">
    <name type="scientific">Microbacterium aurum</name>
    <dbReference type="NCBI Taxonomy" id="36805"/>
    <lineage>
        <taxon>Bacteria</taxon>
        <taxon>Bacillati</taxon>
        <taxon>Actinomycetota</taxon>
        <taxon>Actinomycetes</taxon>
        <taxon>Micrococcales</taxon>
        <taxon>Microbacteriaceae</taxon>
        <taxon>Microbacterium</taxon>
    </lineage>
</organism>
<keyword evidence="1" id="KW-1133">Transmembrane helix</keyword>
<dbReference type="OrthoDB" id="5123909at2"/>
<sequence>MLSALAATLVLVAVPIPAAAADDGLLVSHDGVTYVADSTLPIYPEAWRWVPGEEQTSAVWVRNAGTTHGLLRIDLIAPDADDVRFAQSVAIAAGAPGGGGEDVLFADAMGNGDCTVLSTGLVLAPGESRRIDVTTAVSSALSGDEAAQARLSFALRASLTDAAAGSAAAVGSVCTVIPDEIPSSTGSLPHTGGAVPWTIIALGAAGVTVGGSVFLLGRRRRQEEEMADER</sequence>
<evidence type="ECO:0000313" key="4">
    <source>
        <dbReference type="Proteomes" id="UP000187185"/>
    </source>
</evidence>
<feature type="chain" id="PRO_5010340720" description="Gram-positive cocci surface proteins LPxTG domain-containing protein" evidence="2">
    <location>
        <begin position="21"/>
        <end position="230"/>
    </location>
</feature>
<keyword evidence="1" id="KW-0472">Membrane</keyword>
<keyword evidence="1" id="KW-0812">Transmembrane</keyword>
<gene>
    <name evidence="3" type="ORF">BOH66_14280</name>
</gene>
<evidence type="ECO:0000313" key="3">
    <source>
        <dbReference type="EMBL" id="APZ35288.1"/>
    </source>
</evidence>
<dbReference type="NCBIfam" id="TIGR01167">
    <property type="entry name" value="LPXTG_anchor"/>
    <property type="match status" value="1"/>
</dbReference>